<dbReference type="Pfam" id="PF13589">
    <property type="entry name" value="HATPase_c_3"/>
    <property type="match status" value="1"/>
</dbReference>
<organism evidence="9 10">
    <name type="scientific">Methanosarcina barkeri 3</name>
    <dbReference type="NCBI Taxonomy" id="1434107"/>
    <lineage>
        <taxon>Archaea</taxon>
        <taxon>Methanobacteriati</taxon>
        <taxon>Methanobacteriota</taxon>
        <taxon>Stenosarchaea group</taxon>
        <taxon>Methanomicrobia</taxon>
        <taxon>Methanosarcinales</taxon>
        <taxon>Methanosarcinaceae</taxon>
        <taxon>Methanosarcina</taxon>
    </lineage>
</organism>
<dbReference type="GO" id="GO:0000160">
    <property type="term" value="P:phosphorelay signal transduction system"/>
    <property type="evidence" value="ECO:0007669"/>
    <property type="project" value="UniProtKB-KW"/>
</dbReference>
<dbReference type="Pfam" id="PF02518">
    <property type="entry name" value="HATPase_c"/>
    <property type="match status" value="1"/>
</dbReference>
<evidence type="ECO:0000256" key="4">
    <source>
        <dbReference type="ARBA" id="ARBA00022777"/>
    </source>
</evidence>
<dbReference type="EMBL" id="CP009517">
    <property type="protein sequence ID" value="AKB81443.1"/>
    <property type="molecule type" value="Genomic_DNA"/>
</dbReference>
<dbReference type="PANTHER" id="PTHR43065:SF10">
    <property type="entry name" value="PEROXIDE STRESS-ACTIVATED HISTIDINE KINASE MAK3"/>
    <property type="match status" value="1"/>
</dbReference>
<keyword evidence="10" id="KW-1185">Reference proteome</keyword>
<evidence type="ECO:0000256" key="7">
    <source>
        <dbReference type="SAM" id="Coils"/>
    </source>
</evidence>
<keyword evidence="5" id="KW-0067">ATP-binding</keyword>
<dbReference type="PANTHER" id="PTHR43065">
    <property type="entry name" value="SENSOR HISTIDINE KINASE"/>
    <property type="match status" value="1"/>
</dbReference>
<dbReference type="InterPro" id="IPR005467">
    <property type="entry name" value="His_kinase_dom"/>
</dbReference>
<dbReference type="PATRIC" id="fig|1434107.4.peg.1143"/>
<reference evidence="9" key="1">
    <citation type="submission" date="2014-07" db="EMBL/GenBank/DDBJ databases">
        <title>Methanogenic archaea and the global carbon cycle.</title>
        <authorList>
            <person name="Henriksen J.R."/>
            <person name="Luke J."/>
            <person name="Reinhart S."/>
            <person name="Benedict M.N."/>
            <person name="Youngblut N.D."/>
            <person name="Metcalf M.E."/>
            <person name="Whitaker R.J."/>
            <person name="Metcalf W.W."/>
        </authorList>
    </citation>
    <scope>NUCLEOTIDE SEQUENCE [LARGE SCALE GENOMIC DNA]</scope>
    <source>
        <strain evidence="9">3</strain>
    </source>
</reference>
<evidence type="ECO:0000256" key="2">
    <source>
        <dbReference type="ARBA" id="ARBA00022679"/>
    </source>
</evidence>
<feature type="domain" description="Histidine kinase" evidence="8">
    <location>
        <begin position="623"/>
        <end position="855"/>
    </location>
</feature>
<protein>
    <recommendedName>
        <fullName evidence="8">Histidine kinase domain-containing protein</fullName>
    </recommendedName>
</protein>
<accession>A0A0E3SL69</accession>
<gene>
    <name evidence="9" type="ORF">MSBR3_0865</name>
</gene>
<keyword evidence="3" id="KW-0547">Nucleotide-binding</keyword>
<dbReference type="PROSITE" id="PS50109">
    <property type="entry name" value="HIS_KIN"/>
    <property type="match status" value="1"/>
</dbReference>
<dbReference type="Proteomes" id="UP000033066">
    <property type="component" value="Chromosome"/>
</dbReference>
<sequence>MTRIPFKVSARTARLIGRENVANAEGAIIELVKNCYDADAYNCILFFDNKYHLPPSILAKEEYLILSGFSDSIDLFYTQDINGNYLLNDNSYKDTEKLNSFFSNFCHLYIIDNGSGMTEKVIQDHWMTIGTDNKNTQYETKNGRIKTGEKGIGRFALDRLGKSCEIYTLPEQEKEGFLWQVNWSDFESPGLTIDKVEAELTPVENLDLKEKIIDLTQNYEPLSKVLNDINFKSGTIIKINKLTDEWDEHLVERIFKSLEILVPPKEIPIFSIYLFSSLQENEYGEISSEFCDDFDYKVFARHLDDHSKTVILEIERNELDVDLIEKEYIGVFKQEGMKKSPYDFKTLKEKKFTIETTLAKLVPGFKDNDAKRILDKIGEFSFTFYFLKNVSSAEDSRYPYKSFSSASRKQWLNKFGGVKIFRDGFLVRPYGLGKNDWLGLGERAGISPGGAGQKRTGWRIRPNQISGSISISRVANSSFQDKSGREGIQENDAFNLFKNIIIGIIEEFEDDRINIMYSFNQFHSLRNDKESTKEKAEEFASKRIEIKKIKQISRKYFPDSDTDASKGISIVPKALKGNEFVKLEKEAEVLAEGYEIQKQELEEKEEELRLIRSLASSGLIVATFTHELKHIRTQFGKRTTYLRKYLHEQLETSKLEGLPAHENPFILIDKIEEQDNKLIKWINFSILMIKKDRRKRRDIDINEYFIAFKKTWWSFLLDRKVTLNLDPQVEKCSLKAYDIDFDSIFSNLIVNSVEAFQREGSSKERIIEIKWEVIDKSVTVLYKDTGCGLSQDYRDNPEIIFKAFETTKKDRSGNVIGTGLGMWLVKNIVDEYSGNIKILKPESGFMLQIVFPLSKQKK</sequence>
<dbReference type="STRING" id="1434107.MSBR3_0865"/>
<feature type="coiled-coil region" evidence="7">
    <location>
        <begin position="584"/>
        <end position="614"/>
    </location>
</feature>
<proteinExistence type="predicted"/>
<keyword evidence="7" id="KW-0175">Coiled coil</keyword>
<evidence type="ECO:0000256" key="6">
    <source>
        <dbReference type="ARBA" id="ARBA00023012"/>
    </source>
</evidence>
<dbReference type="InterPro" id="IPR036890">
    <property type="entry name" value="HATPase_C_sf"/>
</dbReference>
<dbReference type="Gene3D" id="3.30.565.10">
    <property type="entry name" value="Histidine kinase-like ATPase, C-terminal domain"/>
    <property type="match status" value="2"/>
</dbReference>
<dbReference type="SUPFAM" id="SSF55874">
    <property type="entry name" value="ATPase domain of HSP90 chaperone/DNA topoisomerase II/histidine kinase"/>
    <property type="match status" value="2"/>
</dbReference>
<dbReference type="GeneID" id="24788360"/>
<dbReference type="InterPro" id="IPR004358">
    <property type="entry name" value="Sig_transdc_His_kin-like_C"/>
</dbReference>
<keyword evidence="2" id="KW-0808">Transferase</keyword>
<keyword evidence="1" id="KW-0597">Phosphoprotein</keyword>
<dbReference type="AlphaFoldDB" id="A0A0E3SL69"/>
<evidence type="ECO:0000259" key="8">
    <source>
        <dbReference type="PROSITE" id="PS50109"/>
    </source>
</evidence>
<evidence type="ECO:0000256" key="3">
    <source>
        <dbReference type="ARBA" id="ARBA00022741"/>
    </source>
</evidence>
<dbReference type="GO" id="GO:0016301">
    <property type="term" value="F:kinase activity"/>
    <property type="evidence" value="ECO:0007669"/>
    <property type="project" value="UniProtKB-KW"/>
</dbReference>
<evidence type="ECO:0000256" key="5">
    <source>
        <dbReference type="ARBA" id="ARBA00022840"/>
    </source>
</evidence>
<name>A0A0E3SL69_METBA</name>
<dbReference type="OrthoDB" id="8127at2157"/>
<dbReference type="KEGG" id="mbak:MSBR3_0865"/>
<dbReference type="HOGENOM" id="CLU_012281_1_0_2"/>
<keyword evidence="4" id="KW-0418">Kinase</keyword>
<evidence type="ECO:0000256" key="1">
    <source>
        <dbReference type="ARBA" id="ARBA00022553"/>
    </source>
</evidence>
<dbReference type="PRINTS" id="PR00344">
    <property type="entry name" value="BCTRLSENSOR"/>
</dbReference>
<keyword evidence="6" id="KW-0902">Two-component regulatory system</keyword>
<dbReference type="InterPro" id="IPR003594">
    <property type="entry name" value="HATPase_dom"/>
</dbReference>
<evidence type="ECO:0000313" key="9">
    <source>
        <dbReference type="EMBL" id="AKB81443.1"/>
    </source>
</evidence>
<evidence type="ECO:0000313" key="10">
    <source>
        <dbReference type="Proteomes" id="UP000033066"/>
    </source>
</evidence>
<dbReference type="SMART" id="SM00387">
    <property type="entry name" value="HATPase_c"/>
    <property type="match status" value="1"/>
</dbReference>
<dbReference type="RefSeq" id="WP_048106785.1">
    <property type="nucleotide sequence ID" value="NZ_CP009517.1"/>
</dbReference>
<dbReference type="GO" id="GO:0005524">
    <property type="term" value="F:ATP binding"/>
    <property type="evidence" value="ECO:0007669"/>
    <property type="project" value="UniProtKB-KW"/>
</dbReference>